<protein>
    <submittedName>
        <fullName evidence="1">Uncharacterized protein</fullName>
    </submittedName>
</protein>
<name>A0ABR4JB18_9EURO</name>
<evidence type="ECO:0000313" key="1">
    <source>
        <dbReference type="EMBL" id="KAL2837154.1"/>
    </source>
</evidence>
<dbReference type="Proteomes" id="UP001610444">
    <property type="component" value="Unassembled WGS sequence"/>
</dbReference>
<keyword evidence="2" id="KW-1185">Reference proteome</keyword>
<gene>
    <name evidence="1" type="ORF">BJX68DRAFT_250003</name>
</gene>
<reference evidence="1 2" key="1">
    <citation type="submission" date="2024-07" db="EMBL/GenBank/DDBJ databases">
        <title>Section-level genome sequencing and comparative genomics of Aspergillus sections Usti and Cavernicolus.</title>
        <authorList>
            <consortium name="Lawrence Berkeley National Laboratory"/>
            <person name="Nybo J.L."/>
            <person name="Vesth T.C."/>
            <person name="Theobald S."/>
            <person name="Frisvad J.C."/>
            <person name="Larsen T.O."/>
            <person name="Kjaerboelling I."/>
            <person name="Rothschild-Mancinelli K."/>
            <person name="Lyhne E.K."/>
            <person name="Kogle M.E."/>
            <person name="Barry K."/>
            <person name="Clum A."/>
            <person name="Na H."/>
            <person name="Ledsgaard L."/>
            <person name="Lin J."/>
            <person name="Lipzen A."/>
            <person name="Kuo A."/>
            <person name="Riley R."/>
            <person name="Mondo S."/>
            <person name="LaButti K."/>
            <person name="Haridas S."/>
            <person name="Pangalinan J."/>
            <person name="Salamov A.A."/>
            <person name="Simmons B.A."/>
            <person name="Magnuson J.K."/>
            <person name="Chen J."/>
            <person name="Drula E."/>
            <person name="Henrissat B."/>
            <person name="Wiebenga A."/>
            <person name="Lubbers R.J."/>
            <person name="Gomes A.C."/>
            <person name="Macurrencykelacurrency M.R."/>
            <person name="Stajich J."/>
            <person name="Grigoriev I.V."/>
            <person name="Mortensen U.H."/>
            <person name="De vries R.P."/>
            <person name="Baker S.E."/>
            <person name="Andersen M.R."/>
        </authorList>
    </citation>
    <scope>NUCLEOTIDE SEQUENCE [LARGE SCALE GENOMIC DNA]</scope>
    <source>
        <strain evidence="1 2">CBS 756.74</strain>
    </source>
</reference>
<proteinExistence type="predicted"/>
<evidence type="ECO:0000313" key="2">
    <source>
        <dbReference type="Proteomes" id="UP001610444"/>
    </source>
</evidence>
<dbReference type="GeneID" id="98157357"/>
<comment type="caution">
    <text evidence="1">The sequence shown here is derived from an EMBL/GenBank/DDBJ whole genome shotgun (WGS) entry which is preliminary data.</text>
</comment>
<dbReference type="RefSeq" id="XP_070892419.1">
    <property type="nucleotide sequence ID" value="XM_071042193.1"/>
</dbReference>
<accession>A0ABR4JB18</accession>
<dbReference type="EMBL" id="JBFXLR010000102">
    <property type="protein sequence ID" value="KAL2837154.1"/>
    <property type="molecule type" value="Genomic_DNA"/>
</dbReference>
<organism evidence="1 2">
    <name type="scientific">Aspergillus pseudodeflectus</name>
    <dbReference type="NCBI Taxonomy" id="176178"/>
    <lineage>
        <taxon>Eukaryota</taxon>
        <taxon>Fungi</taxon>
        <taxon>Dikarya</taxon>
        <taxon>Ascomycota</taxon>
        <taxon>Pezizomycotina</taxon>
        <taxon>Eurotiomycetes</taxon>
        <taxon>Eurotiomycetidae</taxon>
        <taxon>Eurotiales</taxon>
        <taxon>Aspergillaceae</taxon>
        <taxon>Aspergillus</taxon>
        <taxon>Aspergillus subgen. Nidulantes</taxon>
    </lineage>
</organism>
<sequence>MLAYRTSFDVEAQNGAMIDISQIGQGKKRNKKRVISKEDRHTLLPQISRKSPPYQLACARLIGSLLLTSSTSVQTVTRRSWEDFAPDISTLANARSPGFVIGGISAWARHRWPG</sequence>